<dbReference type="InterPro" id="IPR019775">
    <property type="entry name" value="WD40_repeat_CS"/>
</dbReference>
<evidence type="ECO:0000313" key="6">
    <source>
        <dbReference type="EMBL" id="KAG1793191.1"/>
    </source>
</evidence>
<name>A0A9P7DHQ3_9AGAM</name>
<dbReference type="SMART" id="SM00320">
    <property type="entry name" value="WD40"/>
    <property type="match status" value="7"/>
</dbReference>
<comment type="caution">
    <text evidence="6">The sequence shown here is derived from an EMBL/GenBank/DDBJ whole genome shotgun (WGS) entry which is preliminary data.</text>
</comment>
<dbReference type="SUPFAM" id="SSF50978">
    <property type="entry name" value="WD40 repeat-like"/>
    <property type="match status" value="1"/>
</dbReference>
<dbReference type="PANTHER" id="PTHR10622:SF10">
    <property type="entry name" value="HET DOMAIN-CONTAINING PROTEIN"/>
    <property type="match status" value="1"/>
</dbReference>
<evidence type="ECO:0000256" key="3">
    <source>
        <dbReference type="PROSITE-ProRule" id="PRU00221"/>
    </source>
</evidence>
<evidence type="ECO:0000259" key="5">
    <source>
        <dbReference type="Pfam" id="PF06985"/>
    </source>
</evidence>
<accession>A0A9P7DHQ3</accession>
<feature type="domain" description="Heterokaryon incompatibility" evidence="5">
    <location>
        <begin position="785"/>
        <end position="869"/>
    </location>
</feature>
<keyword evidence="2" id="KW-0677">Repeat</keyword>
<dbReference type="CDD" id="cd00200">
    <property type="entry name" value="WD40"/>
    <property type="match status" value="1"/>
</dbReference>
<dbReference type="Gene3D" id="2.130.10.10">
    <property type="entry name" value="YVTN repeat-like/Quinoprotein amine dehydrogenase"/>
    <property type="match status" value="3"/>
</dbReference>
<dbReference type="Gene3D" id="1.25.40.10">
    <property type="entry name" value="Tetratricopeptide repeat domain"/>
    <property type="match status" value="2"/>
</dbReference>
<keyword evidence="7" id="KW-1185">Reference proteome</keyword>
<dbReference type="PROSITE" id="PS50294">
    <property type="entry name" value="WD_REPEATS_REGION"/>
    <property type="match status" value="3"/>
</dbReference>
<dbReference type="PANTHER" id="PTHR10622">
    <property type="entry name" value="HET DOMAIN-CONTAINING PROTEIN"/>
    <property type="match status" value="1"/>
</dbReference>
<feature type="repeat" description="WD" evidence="3">
    <location>
        <begin position="98"/>
        <end position="133"/>
    </location>
</feature>
<dbReference type="InterPro" id="IPR036322">
    <property type="entry name" value="WD40_repeat_dom_sf"/>
</dbReference>
<sequence length="1248" mass="139360">MSYFIPITIPLQEFNGHKDSITAVAVFPDKRRMVTGSEDNTLRLWDLETGVVLKKIKGHRDVVRALAVSRDGQLIASGDESGNVIVWHGETGEPLIIIEAHSEDIISLDFSAHGTVLATGSYEKMTKLWNTETWEQQGDPIECNAYVKCVRYSPSGELLAIATNDNIQIYNSGTRERVAKFKGHKSWNLSLAWTPDGTGLLTGGCVDDPTIREWNTTTWKQVGNPWTGHADQINAIAIHPAGTLVASASSNNTYTRLWQLSDRRIIAVFLHSSLIECVTFSVDGNHILSGGGDKKISEWATIAITTARDAYIDGDLCTDEKLLTQDITTDANNHTPYILAITTARIACVNGDLSTAEELLTQDINTNPNNHTSYAHRSFVMARKNDWDRALQDATDSINIEPTLTGYISKGIALCGTGRIPDARATFVVASMYTDEDSEILHFLLLIKAIAFFNADQHDEANLLLKERTTGCPHADTLACRVVQAHLHVQLGIKALGGACHEEAADHFTAALDCRDSSSKSNIHEIYEDLVVLFGWDLKSLWLTAHQKRCDALLLAGKLQDAVRSYRYMMDSVDETTRAICLEWSNAFTKKCSAPFLIGGDAALAASDFDRAIDLYSAVIDLDSGSHVVFANRSRVKLGKRLWEEALLDAQKAAELNPSSHVGYELTHTALRGAQRYDEAIEAFKIMLSKLDDSPEAQTRDLRQQYVCPSEAENAIQRAVWIVLEYAPLRLLNTFTGLLCDRAAQIYAFKTSAEYKELLAFTTKHSDLEMDRIKEVAAAYFRCVLLSHRWEETEVLLHDIQDKDVRELNGLGGIAKLQSFCVVARNSGYRWAWMDTCCIDKRSNTELQESVNSMFVWYRHSALTIVYLCDVPPSSQAGALARSVWNQRGWTFQEFVAPKVVLFYQNDWSLYLDDRSPNHKESPAIMKELENATGIDAPALISFRPGMSNARQRLQWASSRVTTLQEDVAYSLFGIFGVHLPVIYGEKKQNALGRLLQEIVARSGDITVLGWVGQPSEFNSCLPAYITSYAPPPRALPSLSEDQIQTTISSLRENPMVVDLAPELYNRLDNTSAARFANCRLHLPCMVFRITQVSLSYSTSQETRYEVKADGLDDLLISTKKPIVQFLRTRPTQQTFMLVRPWDRSLLESPDFADLQDDTESERDDWTPPSSPSDDSPSRSVVNQEVDDLESRALRLVVRLGQPFGAFLLARLRGGEYKRVASDRDIIAQVKDVASVRDLMDVKTIEIL</sequence>
<dbReference type="RefSeq" id="XP_041159680.1">
    <property type="nucleotide sequence ID" value="XM_041309355.1"/>
</dbReference>
<dbReference type="InterPro" id="IPR010730">
    <property type="entry name" value="HET"/>
</dbReference>
<dbReference type="Pfam" id="PF06985">
    <property type="entry name" value="HET"/>
    <property type="match status" value="1"/>
</dbReference>
<dbReference type="InterPro" id="IPR001680">
    <property type="entry name" value="WD40_rpt"/>
</dbReference>
<dbReference type="SUPFAM" id="SSF48452">
    <property type="entry name" value="TPR-like"/>
    <property type="match status" value="2"/>
</dbReference>
<dbReference type="GeneID" id="64603119"/>
<gene>
    <name evidence="6" type="ORF">HD556DRAFT_1527682</name>
</gene>
<dbReference type="AlphaFoldDB" id="A0A9P7DHQ3"/>
<evidence type="ECO:0000256" key="1">
    <source>
        <dbReference type="ARBA" id="ARBA00022574"/>
    </source>
</evidence>
<dbReference type="EMBL" id="JABBWE010000032">
    <property type="protein sequence ID" value="KAG1793191.1"/>
    <property type="molecule type" value="Genomic_DNA"/>
</dbReference>
<dbReference type="OrthoDB" id="2664909at2759"/>
<feature type="repeat" description="WD" evidence="3">
    <location>
        <begin position="268"/>
        <end position="299"/>
    </location>
</feature>
<feature type="region of interest" description="Disordered" evidence="4">
    <location>
        <begin position="1154"/>
        <end position="1180"/>
    </location>
</feature>
<evidence type="ECO:0000256" key="2">
    <source>
        <dbReference type="ARBA" id="ARBA00022737"/>
    </source>
</evidence>
<reference evidence="6" key="1">
    <citation type="journal article" date="2020" name="New Phytol.">
        <title>Comparative genomics reveals dynamic genome evolution in host specialist ectomycorrhizal fungi.</title>
        <authorList>
            <person name="Lofgren L.A."/>
            <person name="Nguyen N.H."/>
            <person name="Vilgalys R."/>
            <person name="Ruytinx J."/>
            <person name="Liao H.L."/>
            <person name="Branco S."/>
            <person name="Kuo A."/>
            <person name="LaButti K."/>
            <person name="Lipzen A."/>
            <person name="Andreopoulos W."/>
            <person name="Pangilinan J."/>
            <person name="Riley R."/>
            <person name="Hundley H."/>
            <person name="Na H."/>
            <person name="Barry K."/>
            <person name="Grigoriev I.V."/>
            <person name="Stajich J.E."/>
            <person name="Kennedy P.G."/>
        </authorList>
    </citation>
    <scope>NUCLEOTIDE SEQUENCE</scope>
    <source>
        <strain evidence="6">S12</strain>
    </source>
</reference>
<dbReference type="PROSITE" id="PS50082">
    <property type="entry name" value="WD_REPEATS_2"/>
    <property type="match status" value="4"/>
</dbReference>
<dbReference type="InterPro" id="IPR015943">
    <property type="entry name" value="WD40/YVTN_repeat-like_dom_sf"/>
</dbReference>
<dbReference type="Pfam" id="PF00400">
    <property type="entry name" value="WD40"/>
    <property type="match status" value="6"/>
</dbReference>
<proteinExistence type="predicted"/>
<organism evidence="6 7">
    <name type="scientific">Suillus plorans</name>
    <dbReference type="NCBI Taxonomy" id="116603"/>
    <lineage>
        <taxon>Eukaryota</taxon>
        <taxon>Fungi</taxon>
        <taxon>Dikarya</taxon>
        <taxon>Basidiomycota</taxon>
        <taxon>Agaricomycotina</taxon>
        <taxon>Agaricomycetes</taxon>
        <taxon>Agaricomycetidae</taxon>
        <taxon>Boletales</taxon>
        <taxon>Suillineae</taxon>
        <taxon>Suillaceae</taxon>
        <taxon>Suillus</taxon>
    </lineage>
</organism>
<protein>
    <recommendedName>
        <fullName evidence="5">Heterokaryon incompatibility domain-containing protein</fullName>
    </recommendedName>
</protein>
<feature type="compositionally biased region" description="Acidic residues" evidence="4">
    <location>
        <begin position="1154"/>
        <end position="1163"/>
    </location>
</feature>
<evidence type="ECO:0000313" key="7">
    <source>
        <dbReference type="Proteomes" id="UP000719766"/>
    </source>
</evidence>
<feature type="repeat" description="WD" evidence="3">
    <location>
        <begin position="14"/>
        <end position="55"/>
    </location>
</feature>
<keyword evidence="1 3" id="KW-0853">WD repeat</keyword>
<dbReference type="Proteomes" id="UP000719766">
    <property type="component" value="Unassembled WGS sequence"/>
</dbReference>
<evidence type="ECO:0000256" key="4">
    <source>
        <dbReference type="SAM" id="MobiDB-lite"/>
    </source>
</evidence>
<feature type="repeat" description="WD" evidence="3">
    <location>
        <begin position="56"/>
        <end position="97"/>
    </location>
</feature>
<dbReference type="InterPro" id="IPR011990">
    <property type="entry name" value="TPR-like_helical_dom_sf"/>
</dbReference>
<dbReference type="PROSITE" id="PS00678">
    <property type="entry name" value="WD_REPEATS_1"/>
    <property type="match status" value="1"/>
</dbReference>